<dbReference type="EMBL" id="BARS01020622">
    <property type="protein sequence ID" value="GAG09429.1"/>
    <property type="molecule type" value="Genomic_DNA"/>
</dbReference>
<evidence type="ECO:0008006" key="2">
    <source>
        <dbReference type="Google" id="ProtNLM"/>
    </source>
</evidence>
<gene>
    <name evidence="1" type="ORF">S01H1_33222</name>
</gene>
<name>X0UU95_9ZZZZ</name>
<proteinExistence type="predicted"/>
<sequence>MKISIITCVCGNVYPSRKDPEDELVRKRPQCGVCGKREYKSIKN</sequence>
<comment type="caution">
    <text evidence="1">The sequence shown here is derived from an EMBL/GenBank/DDBJ whole genome shotgun (WGS) entry which is preliminary data.</text>
</comment>
<protein>
    <recommendedName>
        <fullName evidence="2">Rubredoxin-like domain-containing protein</fullName>
    </recommendedName>
</protein>
<evidence type="ECO:0000313" key="1">
    <source>
        <dbReference type="EMBL" id="GAG09429.1"/>
    </source>
</evidence>
<reference evidence="1" key="1">
    <citation type="journal article" date="2014" name="Front. Microbiol.">
        <title>High frequency of phylogenetically diverse reductive dehalogenase-homologous genes in deep subseafloor sedimentary metagenomes.</title>
        <authorList>
            <person name="Kawai M."/>
            <person name="Futagami T."/>
            <person name="Toyoda A."/>
            <person name="Takaki Y."/>
            <person name="Nishi S."/>
            <person name="Hori S."/>
            <person name="Arai W."/>
            <person name="Tsubouchi T."/>
            <person name="Morono Y."/>
            <person name="Uchiyama I."/>
            <person name="Ito T."/>
            <person name="Fujiyama A."/>
            <person name="Inagaki F."/>
            <person name="Takami H."/>
        </authorList>
    </citation>
    <scope>NUCLEOTIDE SEQUENCE</scope>
    <source>
        <strain evidence="1">Expedition CK06-06</strain>
    </source>
</reference>
<dbReference type="AlphaFoldDB" id="X0UU95"/>
<accession>X0UU95</accession>
<organism evidence="1">
    <name type="scientific">marine sediment metagenome</name>
    <dbReference type="NCBI Taxonomy" id="412755"/>
    <lineage>
        <taxon>unclassified sequences</taxon>
        <taxon>metagenomes</taxon>
        <taxon>ecological metagenomes</taxon>
    </lineage>
</organism>